<accession>A0A562E7H5</accession>
<proteinExistence type="predicted"/>
<keyword evidence="3 7" id="KW-0347">Helicase</keyword>
<dbReference type="GO" id="GO:0006352">
    <property type="term" value="P:DNA-templated transcription initiation"/>
    <property type="evidence" value="ECO:0007669"/>
    <property type="project" value="InterPro"/>
</dbReference>
<dbReference type="SUPFAM" id="SSF88659">
    <property type="entry name" value="Sigma3 and sigma4 domains of RNA polymerase sigma factors"/>
    <property type="match status" value="1"/>
</dbReference>
<dbReference type="InterPro" id="IPR013324">
    <property type="entry name" value="RNA_pol_sigma_r3/r4-like"/>
</dbReference>
<dbReference type="PANTHER" id="PTHR11274:SF0">
    <property type="entry name" value="GENERAL TRANSCRIPTION AND DNA REPAIR FACTOR IIH HELICASE SUBUNIT XPB"/>
    <property type="match status" value="1"/>
</dbReference>
<dbReference type="Pfam" id="PF04851">
    <property type="entry name" value="ResIII"/>
    <property type="match status" value="1"/>
</dbReference>
<evidence type="ECO:0000256" key="4">
    <source>
        <dbReference type="ARBA" id="ARBA00022840"/>
    </source>
</evidence>
<dbReference type="SMART" id="SM00490">
    <property type="entry name" value="HELICc"/>
    <property type="match status" value="1"/>
</dbReference>
<keyword evidence="1" id="KW-0547">Nucleotide-binding</keyword>
<dbReference type="InterPro" id="IPR006935">
    <property type="entry name" value="Helicase/UvrB_N"/>
</dbReference>
<dbReference type="Pfam" id="PF04545">
    <property type="entry name" value="Sigma70_r4"/>
    <property type="match status" value="1"/>
</dbReference>
<evidence type="ECO:0000259" key="5">
    <source>
        <dbReference type="PROSITE" id="PS51192"/>
    </source>
</evidence>
<dbReference type="Pfam" id="PF00271">
    <property type="entry name" value="Helicase_C"/>
    <property type="match status" value="1"/>
</dbReference>
<dbReference type="InterPro" id="IPR001650">
    <property type="entry name" value="Helicase_C-like"/>
</dbReference>
<evidence type="ECO:0000256" key="3">
    <source>
        <dbReference type="ARBA" id="ARBA00022806"/>
    </source>
</evidence>
<dbReference type="InterPro" id="IPR007630">
    <property type="entry name" value="RNA_pol_sigma70_r4"/>
</dbReference>
<gene>
    <name evidence="7" type="ORF">L618_001800000580</name>
</gene>
<dbReference type="PROSITE" id="PS51192">
    <property type="entry name" value="HELICASE_ATP_BIND_1"/>
    <property type="match status" value="1"/>
</dbReference>
<dbReference type="PANTHER" id="PTHR11274">
    <property type="entry name" value="RAD25/XP-B DNA REPAIR HELICASE"/>
    <property type="match status" value="1"/>
</dbReference>
<evidence type="ECO:0000256" key="1">
    <source>
        <dbReference type="ARBA" id="ARBA00022741"/>
    </source>
</evidence>
<evidence type="ECO:0000313" key="7">
    <source>
        <dbReference type="EMBL" id="TWH17767.1"/>
    </source>
</evidence>
<dbReference type="SUPFAM" id="SSF52540">
    <property type="entry name" value="P-loop containing nucleoside triphosphate hydrolases"/>
    <property type="match status" value="1"/>
</dbReference>
<dbReference type="PROSITE" id="PS51194">
    <property type="entry name" value="HELICASE_CTER"/>
    <property type="match status" value="1"/>
</dbReference>
<evidence type="ECO:0000256" key="2">
    <source>
        <dbReference type="ARBA" id="ARBA00022801"/>
    </source>
</evidence>
<evidence type="ECO:0000313" key="8">
    <source>
        <dbReference type="Proteomes" id="UP000317573"/>
    </source>
</evidence>
<dbReference type="GO" id="GO:0005524">
    <property type="term" value="F:ATP binding"/>
    <property type="evidence" value="ECO:0007669"/>
    <property type="project" value="UniProtKB-KW"/>
</dbReference>
<dbReference type="InterPro" id="IPR050615">
    <property type="entry name" value="ATP-dep_DNA_Helicase"/>
</dbReference>
<dbReference type="EMBL" id="VLJT01000015">
    <property type="protein sequence ID" value="TWH17767.1"/>
    <property type="molecule type" value="Genomic_DNA"/>
</dbReference>
<reference evidence="7 8" key="1">
    <citation type="submission" date="2019-07" db="EMBL/GenBank/DDBJ databases">
        <title>Genome sequencing of lignin-degrading bacterial isolates.</title>
        <authorList>
            <person name="Gladden J."/>
        </authorList>
    </citation>
    <scope>NUCLEOTIDE SEQUENCE [LARGE SCALE GENOMIC DNA]</scope>
    <source>
        <strain evidence="7 8">J45</strain>
    </source>
</reference>
<keyword evidence="4" id="KW-0067">ATP-binding</keyword>
<evidence type="ECO:0000259" key="6">
    <source>
        <dbReference type="PROSITE" id="PS51194"/>
    </source>
</evidence>
<keyword evidence="2" id="KW-0378">Hydrolase</keyword>
<dbReference type="InterPro" id="IPR014001">
    <property type="entry name" value="Helicase_ATP-bd"/>
</dbReference>
<dbReference type="GO" id="GO:0004386">
    <property type="term" value="F:helicase activity"/>
    <property type="evidence" value="ECO:0007669"/>
    <property type="project" value="UniProtKB-KW"/>
</dbReference>
<dbReference type="Gene3D" id="3.40.50.300">
    <property type="entry name" value="P-loop containing nucleotide triphosphate hydrolases"/>
    <property type="match status" value="2"/>
</dbReference>
<comment type="caution">
    <text evidence="7">The sequence shown here is derived from an EMBL/GenBank/DDBJ whole genome shotgun (WGS) entry which is preliminary data.</text>
</comment>
<organism evidence="7 8">
    <name type="scientific">Rhodococcus rhodochrous J45</name>
    <dbReference type="NCBI Taxonomy" id="935266"/>
    <lineage>
        <taxon>Bacteria</taxon>
        <taxon>Bacillati</taxon>
        <taxon>Actinomycetota</taxon>
        <taxon>Actinomycetes</taxon>
        <taxon>Mycobacteriales</taxon>
        <taxon>Nocardiaceae</taxon>
        <taxon>Rhodococcus</taxon>
    </lineage>
</organism>
<protein>
    <submittedName>
        <fullName evidence="7">DNA or RNA helicases of superfamily II</fullName>
    </submittedName>
</protein>
<sequence>MDVLVVVPGIELLEQWHRAIRRTLPDVPVGRRGGGHSDNFEGKRILVSTVHSAISTSAPQPSGPALLVADEVHRYGAVTFSKLLTDRFPERIGLTATFERSDDGVERFLLPYFRTVVEGCSYERGHADGILAPVNVMLVAVPFDPIEAVEYQEYDELARKLRGDLIEKFGCAGEPFGEFMRDVQLLGGGDGADRSTWVARKYLHAFSKRRSLLAECRGKREVLRGLGVVLKETGRALAFSETRESSRAAAEVLLEEGVLAAPFTSDLSRSDRTRLLNEFKSGTLTALVAPKVLDEGVDVPEADVGIILASSKSRRQMIQRMGRIIRPKSDGRPASFLVMYAENSSEDPANGAHGTFLEQLTGIASQVVTVSAEDAPGLLREWMNSARSDDKVEPAAFGAPVVEQPAQSSTSVEEVAAIAQRLIEEEVPEEAVVAGTENAEISEILLNVGVKGSVDDFDTVLSCLSILEPRQVSVLVMRYGLGGQQPKRQAEIGARLGLSSSQVGRIERSAIAHLGDTVAGQLLSDVMARMESV</sequence>
<dbReference type="AlphaFoldDB" id="A0A562E7H5"/>
<name>A0A562E7H5_RHORH</name>
<dbReference type="GO" id="GO:0003677">
    <property type="term" value="F:DNA binding"/>
    <property type="evidence" value="ECO:0007669"/>
    <property type="project" value="InterPro"/>
</dbReference>
<dbReference type="InterPro" id="IPR036388">
    <property type="entry name" value="WH-like_DNA-bd_sf"/>
</dbReference>
<feature type="domain" description="Helicase C-terminal" evidence="6">
    <location>
        <begin position="222"/>
        <end position="383"/>
    </location>
</feature>
<dbReference type="InterPro" id="IPR027417">
    <property type="entry name" value="P-loop_NTPase"/>
</dbReference>
<dbReference type="Gene3D" id="1.10.10.10">
    <property type="entry name" value="Winged helix-like DNA-binding domain superfamily/Winged helix DNA-binding domain"/>
    <property type="match status" value="1"/>
</dbReference>
<dbReference type="Proteomes" id="UP000317573">
    <property type="component" value="Unassembled WGS sequence"/>
</dbReference>
<feature type="domain" description="Helicase ATP-binding" evidence="5">
    <location>
        <begin position="1"/>
        <end position="116"/>
    </location>
</feature>
<dbReference type="CDD" id="cd06171">
    <property type="entry name" value="Sigma70_r4"/>
    <property type="match status" value="1"/>
</dbReference>
<dbReference type="GO" id="GO:0003700">
    <property type="term" value="F:DNA-binding transcription factor activity"/>
    <property type="evidence" value="ECO:0007669"/>
    <property type="project" value="InterPro"/>
</dbReference>
<dbReference type="GO" id="GO:0016787">
    <property type="term" value="F:hydrolase activity"/>
    <property type="evidence" value="ECO:0007669"/>
    <property type="project" value="UniProtKB-KW"/>
</dbReference>